<evidence type="ECO:0000313" key="10">
    <source>
        <dbReference type="EMBL" id="CAI8029496.1"/>
    </source>
</evidence>
<keyword evidence="6" id="KW-0539">Nucleus</keyword>
<feature type="domain" description="C2H2-type" evidence="9">
    <location>
        <begin position="203"/>
        <end position="230"/>
    </location>
</feature>
<dbReference type="FunFam" id="3.30.160.60:FF:000290">
    <property type="entry name" value="Zinc finger protein 697 isoform X1"/>
    <property type="match status" value="1"/>
</dbReference>
<keyword evidence="3" id="KW-0677">Repeat</keyword>
<dbReference type="GO" id="GO:0008270">
    <property type="term" value="F:zinc ion binding"/>
    <property type="evidence" value="ECO:0007669"/>
    <property type="project" value="UniProtKB-KW"/>
</dbReference>
<dbReference type="Proteomes" id="UP001174909">
    <property type="component" value="Unassembled WGS sequence"/>
</dbReference>
<dbReference type="AlphaFoldDB" id="A0AA35SJ14"/>
<evidence type="ECO:0000256" key="1">
    <source>
        <dbReference type="ARBA" id="ARBA00004123"/>
    </source>
</evidence>
<keyword evidence="11" id="KW-1185">Reference proteome</keyword>
<dbReference type="FunFam" id="3.30.160.60:FF:000264">
    <property type="entry name" value="Zinc finger protein 236"/>
    <property type="match status" value="1"/>
</dbReference>
<feature type="region of interest" description="Disordered" evidence="8">
    <location>
        <begin position="71"/>
        <end position="122"/>
    </location>
</feature>
<evidence type="ECO:0000256" key="7">
    <source>
        <dbReference type="PROSITE-ProRule" id="PRU00042"/>
    </source>
</evidence>
<protein>
    <submittedName>
        <fullName evidence="10">Protein glass</fullName>
    </submittedName>
</protein>
<feature type="domain" description="C2H2-type" evidence="9">
    <location>
        <begin position="315"/>
        <end position="342"/>
    </location>
</feature>
<sequence length="350" mass="37715">MLAATYYQSPPPPAYGVNKPVQYYMESMPTSSLFYTCARPSIFPTQSPVHHAINHSGDMAAQALISLQQPVIHSSSPPPSDGSCGMSPVKSETGADTPPAACSGAGESRTSTSTDAGYGGSPTAGVPLCPEEANYGYADNASMYSPNTHTLQQSGGLPRPLGYSTAYSQPYSPLHYASPPPPLSISCSPVIRPASRDPFPRTNSCHICGKTYARQSTLKTHLRSHNGEKPYQCSICQKAFTQAANLTAHLRTHSGEKPFKCPVCQRGFSQSSSVTTHLRTHSGDRPYKCNACGKGFADSSTLTKHYRTHTGEKPYQCKICDARFSQSGNLNRHMRTHRNHFPSQAAPQLA</sequence>
<name>A0AA35SJ14_GEOBA</name>
<evidence type="ECO:0000256" key="8">
    <source>
        <dbReference type="SAM" id="MobiDB-lite"/>
    </source>
</evidence>
<evidence type="ECO:0000313" key="11">
    <source>
        <dbReference type="Proteomes" id="UP001174909"/>
    </source>
</evidence>
<evidence type="ECO:0000256" key="4">
    <source>
        <dbReference type="ARBA" id="ARBA00022771"/>
    </source>
</evidence>
<evidence type="ECO:0000256" key="6">
    <source>
        <dbReference type="ARBA" id="ARBA00023242"/>
    </source>
</evidence>
<feature type="domain" description="C2H2-type" evidence="9">
    <location>
        <begin position="287"/>
        <end position="314"/>
    </location>
</feature>
<evidence type="ECO:0000256" key="5">
    <source>
        <dbReference type="ARBA" id="ARBA00022833"/>
    </source>
</evidence>
<dbReference type="GO" id="GO:0000981">
    <property type="term" value="F:DNA-binding transcription factor activity, RNA polymerase II-specific"/>
    <property type="evidence" value="ECO:0007669"/>
    <property type="project" value="TreeGrafter"/>
</dbReference>
<dbReference type="GO" id="GO:0005634">
    <property type="term" value="C:nucleus"/>
    <property type="evidence" value="ECO:0007669"/>
    <property type="project" value="UniProtKB-SubCell"/>
</dbReference>
<comment type="caution">
    <text evidence="10">The sequence shown here is derived from an EMBL/GenBank/DDBJ whole genome shotgun (WGS) entry which is preliminary data.</text>
</comment>
<evidence type="ECO:0000256" key="2">
    <source>
        <dbReference type="ARBA" id="ARBA00022723"/>
    </source>
</evidence>
<dbReference type="Pfam" id="PF00096">
    <property type="entry name" value="zf-C2H2"/>
    <property type="match status" value="5"/>
</dbReference>
<dbReference type="Gene3D" id="3.30.160.60">
    <property type="entry name" value="Classic Zinc Finger"/>
    <property type="match status" value="5"/>
</dbReference>
<comment type="subcellular location">
    <subcellularLocation>
        <location evidence="1">Nucleus</location>
    </subcellularLocation>
</comment>
<proteinExistence type="predicted"/>
<feature type="domain" description="C2H2-type" evidence="9">
    <location>
        <begin position="259"/>
        <end position="286"/>
    </location>
</feature>
<dbReference type="FunFam" id="3.30.160.60:FF:002343">
    <property type="entry name" value="Zinc finger protein 33A"/>
    <property type="match status" value="2"/>
</dbReference>
<dbReference type="PANTHER" id="PTHR24394">
    <property type="entry name" value="ZINC FINGER PROTEIN"/>
    <property type="match status" value="1"/>
</dbReference>
<dbReference type="SUPFAM" id="SSF57667">
    <property type="entry name" value="beta-beta-alpha zinc fingers"/>
    <property type="match status" value="3"/>
</dbReference>
<dbReference type="PANTHER" id="PTHR24394:SF29">
    <property type="entry name" value="MYONEURIN"/>
    <property type="match status" value="1"/>
</dbReference>
<gene>
    <name evidence="10" type="ORF">GBAR_LOCUS16758</name>
</gene>
<organism evidence="10 11">
    <name type="scientific">Geodia barretti</name>
    <name type="common">Barrett's horny sponge</name>
    <dbReference type="NCBI Taxonomy" id="519541"/>
    <lineage>
        <taxon>Eukaryota</taxon>
        <taxon>Metazoa</taxon>
        <taxon>Porifera</taxon>
        <taxon>Demospongiae</taxon>
        <taxon>Heteroscleromorpha</taxon>
        <taxon>Tetractinellida</taxon>
        <taxon>Astrophorina</taxon>
        <taxon>Geodiidae</taxon>
        <taxon>Geodia</taxon>
    </lineage>
</organism>
<keyword evidence="2" id="KW-0479">Metal-binding</keyword>
<dbReference type="PROSITE" id="PS50157">
    <property type="entry name" value="ZINC_FINGER_C2H2_2"/>
    <property type="match status" value="5"/>
</dbReference>
<keyword evidence="5" id="KW-0862">Zinc</keyword>
<dbReference type="EMBL" id="CASHTH010002410">
    <property type="protein sequence ID" value="CAI8029496.1"/>
    <property type="molecule type" value="Genomic_DNA"/>
</dbReference>
<keyword evidence="4 7" id="KW-0863">Zinc-finger</keyword>
<reference evidence="10" key="1">
    <citation type="submission" date="2023-03" db="EMBL/GenBank/DDBJ databases">
        <authorList>
            <person name="Steffen K."/>
            <person name="Cardenas P."/>
        </authorList>
    </citation>
    <scope>NUCLEOTIDE SEQUENCE</scope>
</reference>
<dbReference type="SMART" id="SM00355">
    <property type="entry name" value="ZnF_C2H2"/>
    <property type="match status" value="5"/>
</dbReference>
<dbReference type="InterPro" id="IPR013087">
    <property type="entry name" value="Znf_C2H2_type"/>
</dbReference>
<dbReference type="PROSITE" id="PS00028">
    <property type="entry name" value="ZINC_FINGER_C2H2_1"/>
    <property type="match status" value="5"/>
</dbReference>
<evidence type="ECO:0000256" key="3">
    <source>
        <dbReference type="ARBA" id="ARBA00022737"/>
    </source>
</evidence>
<accession>A0AA35SJ14</accession>
<dbReference type="InterPro" id="IPR036236">
    <property type="entry name" value="Znf_C2H2_sf"/>
</dbReference>
<evidence type="ECO:0000259" key="9">
    <source>
        <dbReference type="PROSITE" id="PS50157"/>
    </source>
</evidence>
<feature type="domain" description="C2H2-type" evidence="9">
    <location>
        <begin position="231"/>
        <end position="258"/>
    </location>
</feature>